<protein>
    <submittedName>
        <fullName evidence="2">Uncharacterized protein</fullName>
    </submittedName>
</protein>
<feature type="compositionally biased region" description="Basic and acidic residues" evidence="1">
    <location>
        <begin position="65"/>
        <end position="74"/>
    </location>
</feature>
<evidence type="ECO:0000313" key="2">
    <source>
        <dbReference type="EMBL" id="PTQ53454.1"/>
    </source>
</evidence>
<dbReference type="AlphaFoldDB" id="A0A2T5GB89"/>
<evidence type="ECO:0000313" key="3">
    <source>
        <dbReference type="Proteomes" id="UP000244180"/>
    </source>
</evidence>
<dbReference type="EMBL" id="PEBV01000016">
    <property type="protein sequence ID" value="PTQ53454.1"/>
    <property type="molecule type" value="Genomic_DNA"/>
</dbReference>
<reference evidence="2 3" key="1">
    <citation type="submission" date="2017-08" db="EMBL/GenBank/DDBJ databases">
        <title>Burning lignite coal seam in the remote Altai Mountains harbors a hydrogen-driven thermophilic microbial community.</title>
        <authorList>
            <person name="Kadnikov V.V."/>
            <person name="Mardanov A.V."/>
            <person name="Ivasenko D."/>
            <person name="Beletsky A.V."/>
            <person name="Karnachuk O.V."/>
            <person name="Ravin N.V."/>
        </authorList>
    </citation>
    <scope>NUCLEOTIDE SEQUENCE [LARGE SCALE GENOMIC DNA]</scope>
    <source>
        <strain evidence="2">AL33</strain>
    </source>
</reference>
<evidence type="ECO:0000256" key="1">
    <source>
        <dbReference type="SAM" id="MobiDB-lite"/>
    </source>
</evidence>
<gene>
    <name evidence="2" type="ORF">HSCHL_2082</name>
</gene>
<feature type="region of interest" description="Disordered" evidence="1">
    <location>
        <begin position="1"/>
        <end position="74"/>
    </location>
</feature>
<comment type="caution">
    <text evidence="2">The sequence shown here is derived from an EMBL/GenBank/DDBJ whole genome shotgun (WGS) entry which is preliminary data.</text>
</comment>
<name>A0A2T5GB89_HYDSH</name>
<feature type="compositionally biased region" description="Basic residues" evidence="1">
    <location>
        <begin position="55"/>
        <end position="64"/>
    </location>
</feature>
<accession>A0A2T5GB89</accession>
<organism evidence="2 3">
    <name type="scientific">Hydrogenibacillus schlegelii</name>
    <name type="common">Bacillus schlegelii</name>
    <dbReference type="NCBI Taxonomy" id="1484"/>
    <lineage>
        <taxon>Bacteria</taxon>
        <taxon>Bacillati</taxon>
        <taxon>Bacillota</taxon>
        <taxon>Bacilli</taxon>
        <taxon>Bacillales</taxon>
        <taxon>Bacillales Family X. Incertae Sedis</taxon>
        <taxon>Hydrogenibacillus</taxon>
    </lineage>
</organism>
<dbReference type="Proteomes" id="UP000244180">
    <property type="component" value="Unassembled WGS sequence"/>
</dbReference>
<sequence>MPGGSETGTCRRRARKAAGKSVARAPAGCRPSVPPVGSAGPKSGQKKPVSGYASGHRHVRHRRVHGADRTRARG</sequence>
<proteinExistence type="predicted"/>